<keyword evidence="5" id="KW-0411">Iron-sulfur</keyword>
<dbReference type="InterPro" id="IPR017896">
    <property type="entry name" value="4Fe4S_Fe-S-bd"/>
</dbReference>
<feature type="domain" description="Cyclic nucleotide-binding" evidence="7">
    <location>
        <begin position="218"/>
        <end position="321"/>
    </location>
</feature>
<evidence type="ECO:0000256" key="4">
    <source>
        <dbReference type="ARBA" id="ARBA00023004"/>
    </source>
</evidence>
<dbReference type="InterPro" id="IPR014710">
    <property type="entry name" value="RmlC-like_jellyroll"/>
</dbReference>
<keyword evidence="3" id="KW-0677">Repeat</keyword>
<dbReference type="Gene3D" id="3.30.70.20">
    <property type="match status" value="2"/>
</dbReference>
<keyword evidence="2" id="KW-0479">Metal-binding</keyword>
<evidence type="ECO:0000259" key="7">
    <source>
        <dbReference type="PROSITE" id="PS50042"/>
    </source>
</evidence>
<feature type="domain" description="4Fe-4S ferredoxin-type" evidence="8">
    <location>
        <begin position="498"/>
        <end position="527"/>
    </location>
</feature>
<keyword evidence="4" id="KW-0408">Iron</keyword>
<dbReference type="InterPro" id="IPR000595">
    <property type="entry name" value="cNMP-bd_dom"/>
</dbReference>
<evidence type="ECO:0000313" key="9">
    <source>
        <dbReference type="EMBL" id="TWT67936.1"/>
    </source>
</evidence>
<dbReference type="CDD" id="cd16367">
    <property type="entry name" value="DMSOR_beta_like"/>
    <property type="match status" value="1"/>
</dbReference>
<evidence type="ECO:0000313" key="10">
    <source>
        <dbReference type="Proteomes" id="UP000317238"/>
    </source>
</evidence>
<evidence type="ECO:0000256" key="5">
    <source>
        <dbReference type="ARBA" id="ARBA00023014"/>
    </source>
</evidence>
<evidence type="ECO:0000256" key="3">
    <source>
        <dbReference type="ARBA" id="ARBA00022737"/>
    </source>
</evidence>
<sequence>MDPSMSDSDVAWLRSRQPFASLDSSKFPRSTPLEGVLKNDCRLRRYQAGELIVREGDYGNSAFLVLAGQTRLMIDSLRQEQMGRETPPQKTWAGALAEYLFPSRYPESRSIAAVRPTKNGKSSVHHIDDHTALFLQDVDAVLSENQSVRLGPGELFGEVAAMYRSPRTATVLAETESALLEIRWQGLKLLRNDPGFAEQMDQHYRSQWLPLHLREVPLLRHLPDDRMIKVVAATQLRSFGRLAWNTEYRKSRKLSPKQQIESEPLVIQQGGLPTDLIIVRAGFGRLCQPHGDGFRTTAYLGKGQVFALEELAYNATRPETAPPRPIQNQLRAVGFLDTLHIPAEVFATEILPFVRRSELPADVGRQMLRDDGTGASGAGDEALDRRRQPRRDNEPSSRLPVVTDHRAQRLDSTSMLEFVVQERLNNGRQAMVIDLDRCTRCDDCVKACAATHDGNPRFARTGLRHDQFQFVNACMHCTDPVCMIGCPTGAILRDEATGVIQIHEPICVGCKTCANACPYDAIEMVEIVDRAGRPYLDQQNEKPIGKAVKCDLCISQPGGPACVSACPHDALVRIDLSETSELQTLMRERRE</sequence>
<dbReference type="PROSITE" id="PS00198">
    <property type="entry name" value="4FE4S_FER_1"/>
    <property type="match status" value="1"/>
</dbReference>
<reference evidence="9 10" key="1">
    <citation type="submission" date="2019-02" db="EMBL/GenBank/DDBJ databases">
        <title>Deep-cultivation of Planctomycetes and their phenomic and genomic characterization uncovers novel biology.</title>
        <authorList>
            <person name="Wiegand S."/>
            <person name="Jogler M."/>
            <person name="Boedeker C."/>
            <person name="Pinto D."/>
            <person name="Vollmers J."/>
            <person name="Rivas-Marin E."/>
            <person name="Kohn T."/>
            <person name="Peeters S.H."/>
            <person name="Heuer A."/>
            <person name="Rast P."/>
            <person name="Oberbeckmann S."/>
            <person name="Bunk B."/>
            <person name="Jeske O."/>
            <person name="Meyerdierks A."/>
            <person name="Storesund J.E."/>
            <person name="Kallscheuer N."/>
            <person name="Luecker S."/>
            <person name="Lage O.M."/>
            <person name="Pohl T."/>
            <person name="Merkel B.J."/>
            <person name="Hornburger P."/>
            <person name="Mueller R.-W."/>
            <person name="Bruemmer F."/>
            <person name="Labrenz M."/>
            <person name="Spormann A.M."/>
            <person name="Op Den Camp H."/>
            <person name="Overmann J."/>
            <person name="Amann R."/>
            <person name="Jetten M.S.M."/>
            <person name="Mascher T."/>
            <person name="Medema M.H."/>
            <person name="Devos D.P."/>
            <person name="Kaster A.-K."/>
            <person name="Ovreas L."/>
            <person name="Rohde M."/>
            <person name="Galperin M.Y."/>
            <person name="Jogler C."/>
        </authorList>
    </citation>
    <scope>NUCLEOTIDE SEQUENCE [LARGE SCALE GENOMIC DNA]</scope>
    <source>
        <strain evidence="9 10">Pan14r</strain>
    </source>
</reference>
<dbReference type="PROSITE" id="PS51379">
    <property type="entry name" value="4FE4S_FER_2"/>
    <property type="match status" value="2"/>
</dbReference>
<accession>A0A5C5XX13</accession>
<organism evidence="9 10">
    <name type="scientific">Crateriforma conspicua</name>
    <dbReference type="NCBI Taxonomy" id="2527996"/>
    <lineage>
        <taxon>Bacteria</taxon>
        <taxon>Pseudomonadati</taxon>
        <taxon>Planctomycetota</taxon>
        <taxon>Planctomycetia</taxon>
        <taxon>Planctomycetales</taxon>
        <taxon>Planctomycetaceae</taxon>
        <taxon>Crateriforma</taxon>
    </lineage>
</organism>
<dbReference type="InterPro" id="IPR050294">
    <property type="entry name" value="RnfB_subfamily"/>
</dbReference>
<dbReference type="Proteomes" id="UP000317238">
    <property type="component" value="Unassembled WGS sequence"/>
</dbReference>
<dbReference type="GO" id="GO:0046872">
    <property type="term" value="F:metal ion binding"/>
    <property type="evidence" value="ECO:0007669"/>
    <property type="project" value="UniProtKB-KW"/>
</dbReference>
<dbReference type="InterPro" id="IPR017900">
    <property type="entry name" value="4Fe4S_Fe_S_CS"/>
</dbReference>
<dbReference type="PRINTS" id="PR00103">
    <property type="entry name" value="CAMPKINASE"/>
</dbReference>
<keyword evidence="10" id="KW-1185">Reference proteome</keyword>
<dbReference type="GO" id="GO:0051539">
    <property type="term" value="F:4 iron, 4 sulfur cluster binding"/>
    <property type="evidence" value="ECO:0007669"/>
    <property type="project" value="UniProtKB-KW"/>
</dbReference>
<feature type="domain" description="4Fe-4S ferredoxin-type" evidence="8">
    <location>
        <begin position="429"/>
        <end position="448"/>
    </location>
</feature>
<dbReference type="CDD" id="cd00038">
    <property type="entry name" value="CAP_ED"/>
    <property type="match status" value="2"/>
</dbReference>
<dbReference type="SUPFAM" id="SSF51206">
    <property type="entry name" value="cAMP-binding domain-like"/>
    <property type="match status" value="2"/>
</dbReference>
<dbReference type="Pfam" id="PF13247">
    <property type="entry name" value="Fer4_11"/>
    <property type="match status" value="1"/>
</dbReference>
<comment type="caution">
    <text evidence="9">The sequence shown here is derived from an EMBL/GenBank/DDBJ whole genome shotgun (WGS) entry which is preliminary data.</text>
</comment>
<feature type="domain" description="Cyclic nucleotide-binding" evidence="7">
    <location>
        <begin position="44"/>
        <end position="190"/>
    </location>
</feature>
<evidence type="ECO:0000256" key="2">
    <source>
        <dbReference type="ARBA" id="ARBA00022723"/>
    </source>
</evidence>
<name>A0A5C5XX13_9PLAN</name>
<dbReference type="PANTHER" id="PTHR42859">
    <property type="entry name" value="OXIDOREDUCTASE"/>
    <property type="match status" value="1"/>
</dbReference>
<protein>
    <submittedName>
        <fullName evidence="9">Electron transport protein HydN</fullName>
    </submittedName>
</protein>
<dbReference type="Gene3D" id="2.60.120.10">
    <property type="entry name" value="Jelly Rolls"/>
    <property type="match status" value="2"/>
</dbReference>
<dbReference type="EMBL" id="SJPL01000001">
    <property type="protein sequence ID" value="TWT67936.1"/>
    <property type="molecule type" value="Genomic_DNA"/>
</dbReference>
<dbReference type="PANTHER" id="PTHR42859:SF17">
    <property type="entry name" value="ELECTRON TRANSPORT PROTEIN HYDN-RELATED"/>
    <property type="match status" value="1"/>
</dbReference>
<evidence type="ECO:0000256" key="1">
    <source>
        <dbReference type="ARBA" id="ARBA00022485"/>
    </source>
</evidence>
<gene>
    <name evidence="9" type="primary">hydN</name>
    <name evidence="9" type="ORF">Pan14r_01740</name>
</gene>
<proteinExistence type="predicted"/>
<dbReference type="PROSITE" id="PS50042">
    <property type="entry name" value="CNMP_BINDING_3"/>
    <property type="match status" value="2"/>
</dbReference>
<dbReference type="SUPFAM" id="SSF54862">
    <property type="entry name" value="4Fe-4S ferredoxins"/>
    <property type="match status" value="1"/>
</dbReference>
<evidence type="ECO:0000256" key="6">
    <source>
        <dbReference type="SAM" id="MobiDB-lite"/>
    </source>
</evidence>
<dbReference type="Pfam" id="PF00027">
    <property type="entry name" value="cNMP_binding"/>
    <property type="match status" value="1"/>
</dbReference>
<keyword evidence="1" id="KW-0004">4Fe-4S</keyword>
<evidence type="ECO:0000259" key="8">
    <source>
        <dbReference type="PROSITE" id="PS51379"/>
    </source>
</evidence>
<dbReference type="InterPro" id="IPR018490">
    <property type="entry name" value="cNMP-bd_dom_sf"/>
</dbReference>
<feature type="compositionally biased region" description="Basic and acidic residues" evidence="6">
    <location>
        <begin position="382"/>
        <end position="395"/>
    </location>
</feature>
<feature type="region of interest" description="Disordered" evidence="6">
    <location>
        <begin position="365"/>
        <end position="402"/>
    </location>
</feature>
<dbReference type="AlphaFoldDB" id="A0A5C5XX13"/>